<protein>
    <submittedName>
        <fullName evidence="2">Uncharacterized protein</fullName>
    </submittedName>
</protein>
<reference evidence="2 3" key="1">
    <citation type="submission" date="2016-05" db="EMBL/GenBank/DDBJ databases">
        <title>Paenibacillus sp. 1ZS3-15 nov., isolated from the rhizosphere soil.</title>
        <authorList>
            <person name="Zhang X.X."/>
            <person name="Zhang J."/>
        </authorList>
    </citation>
    <scope>NUCLEOTIDE SEQUENCE [LARGE SCALE GENOMIC DNA]</scope>
    <source>
        <strain evidence="2 3">1ZS3-15</strain>
    </source>
</reference>
<proteinExistence type="predicted"/>
<evidence type="ECO:0000256" key="1">
    <source>
        <dbReference type="SAM" id="Phobius"/>
    </source>
</evidence>
<keyword evidence="3" id="KW-1185">Reference proteome</keyword>
<dbReference type="EMBL" id="LYPB01000076">
    <property type="protein sequence ID" value="OAS16389.1"/>
    <property type="molecule type" value="Genomic_DNA"/>
</dbReference>
<name>A0A198A4H4_9BACL</name>
<dbReference type="STRING" id="1850517.A8708_20445"/>
<comment type="caution">
    <text evidence="2">The sequence shown here is derived from an EMBL/GenBank/DDBJ whole genome shotgun (WGS) entry which is preliminary data.</text>
</comment>
<keyword evidence="1" id="KW-0812">Transmembrane</keyword>
<dbReference type="AlphaFoldDB" id="A0A198A4H4"/>
<feature type="transmembrane region" description="Helical" evidence="1">
    <location>
        <begin position="55"/>
        <end position="77"/>
    </location>
</feature>
<keyword evidence="1" id="KW-1133">Transmembrane helix</keyword>
<evidence type="ECO:0000313" key="3">
    <source>
        <dbReference type="Proteomes" id="UP000078454"/>
    </source>
</evidence>
<accession>A0A198A4H4</accession>
<dbReference type="Proteomes" id="UP000078454">
    <property type="component" value="Unassembled WGS sequence"/>
</dbReference>
<dbReference type="RefSeq" id="WP_068667410.1">
    <property type="nucleotide sequence ID" value="NZ_LYPB01000076.1"/>
</dbReference>
<gene>
    <name evidence="2" type="ORF">A8708_20445</name>
</gene>
<sequence length="151" mass="17103">MLIISTFEHSIEVEEALAVLEHMGVPRNEIMTVMMDNYMDIPDNNYNSNPNKKSLAFEVGMATATAFTVIGICIGFIMYLGPIIWGVMCAIGGFSIGYCITRFLQTRVFKHVLRKKVQLPELAVIIQCQEERYREITHVLWESQALSVGKI</sequence>
<dbReference type="OrthoDB" id="1683109at2"/>
<feature type="transmembrane region" description="Helical" evidence="1">
    <location>
        <begin position="83"/>
        <end position="104"/>
    </location>
</feature>
<keyword evidence="1" id="KW-0472">Membrane</keyword>
<evidence type="ECO:0000313" key="2">
    <source>
        <dbReference type="EMBL" id="OAS16389.1"/>
    </source>
</evidence>
<organism evidence="2 3">
    <name type="scientific">Paenibacillus oryzisoli</name>
    <dbReference type="NCBI Taxonomy" id="1850517"/>
    <lineage>
        <taxon>Bacteria</taxon>
        <taxon>Bacillati</taxon>
        <taxon>Bacillota</taxon>
        <taxon>Bacilli</taxon>
        <taxon>Bacillales</taxon>
        <taxon>Paenibacillaceae</taxon>
        <taxon>Paenibacillus</taxon>
    </lineage>
</organism>